<dbReference type="Proteomes" id="UP000011724">
    <property type="component" value="Chromosome"/>
</dbReference>
<dbReference type="HOGENOM" id="CLU_090389_13_0_7"/>
<feature type="domain" description="Thioredoxin" evidence="2">
    <location>
        <begin position="21"/>
        <end position="138"/>
    </location>
</feature>
<dbReference type="SUPFAM" id="SSF52833">
    <property type="entry name" value="Thioredoxin-like"/>
    <property type="match status" value="1"/>
</dbReference>
<dbReference type="AlphaFoldDB" id="M1WRP1"/>
<reference evidence="4" key="2">
    <citation type="journal article" date="2013" name="Stand. Genomic Sci.">
        <title>Complete genome sequence of Desulfocapsa sulfexigens, a marine deltaproteobacterium specialized in disproportionating inorganic sulfur compounds.</title>
        <authorList>
            <person name="Finster K.W."/>
            <person name="Kjeldsen K.U."/>
            <person name="Kube M."/>
            <person name="Reinhardt R."/>
            <person name="Mussmann M."/>
            <person name="Amann R."/>
            <person name="Schreiber L."/>
        </authorList>
    </citation>
    <scope>NUCLEOTIDE SEQUENCE [LARGE SCALE GENOMIC DNA]</scope>
    <source>
        <strain evidence="4">DSM 10523 / SB164P1</strain>
    </source>
</reference>
<dbReference type="EMBL" id="FO203427">
    <property type="protein sequence ID" value="CCH48397.1"/>
    <property type="molecule type" value="Genomic_DNA"/>
</dbReference>
<evidence type="ECO:0000313" key="4">
    <source>
        <dbReference type="Proteomes" id="UP000011724"/>
    </source>
</evidence>
<dbReference type="BioCyc" id="DPIE1322246:BN4_RS05835-MONOMER"/>
<dbReference type="STRING" id="1322246.BN4_11160"/>
<gene>
    <name evidence="3" type="ordered locus">BN4_11160</name>
</gene>
<dbReference type="GO" id="GO:0015035">
    <property type="term" value="F:protein-disulfide reductase activity"/>
    <property type="evidence" value="ECO:0007669"/>
    <property type="project" value="TreeGrafter"/>
</dbReference>
<dbReference type="Gene3D" id="3.40.30.10">
    <property type="entry name" value="Glutaredoxin"/>
    <property type="match status" value="1"/>
</dbReference>
<dbReference type="Pfam" id="PF00085">
    <property type="entry name" value="Thioredoxin"/>
    <property type="match status" value="1"/>
</dbReference>
<evidence type="ECO:0000256" key="1">
    <source>
        <dbReference type="SAM" id="SignalP"/>
    </source>
</evidence>
<dbReference type="PANTHER" id="PTHR45663:SF11">
    <property type="entry name" value="GEO12009P1"/>
    <property type="match status" value="1"/>
</dbReference>
<dbReference type="RefSeq" id="WP_015414445.1">
    <property type="nucleotide sequence ID" value="NC_020409.1"/>
</dbReference>
<dbReference type="InterPro" id="IPR013766">
    <property type="entry name" value="Thioredoxin_domain"/>
</dbReference>
<dbReference type="PROSITE" id="PS51257">
    <property type="entry name" value="PROKAR_LIPOPROTEIN"/>
    <property type="match status" value="1"/>
</dbReference>
<dbReference type="GO" id="GO:0005829">
    <property type="term" value="C:cytosol"/>
    <property type="evidence" value="ECO:0007669"/>
    <property type="project" value="TreeGrafter"/>
</dbReference>
<feature type="signal peptide" evidence="1">
    <location>
        <begin position="1"/>
        <end position="22"/>
    </location>
</feature>
<dbReference type="PROSITE" id="PS51352">
    <property type="entry name" value="THIOREDOXIN_2"/>
    <property type="match status" value="1"/>
</dbReference>
<dbReference type="GO" id="GO:0045454">
    <property type="term" value="P:cell redox homeostasis"/>
    <property type="evidence" value="ECO:0007669"/>
    <property type="project" value="TreeGrafter"/>
</dbReference>
<evidence type="ECO:0000313" key="3">
    <source>
        <dbReference type="EMBL" id="CCH48397.1"/>
    </source>
</evidence>
<dbReference type="CDD" id="cd02947">
    <property type="entry name" value="TRX_family"/>
    <property type="match status" value="1"/>
</dbReference>
<reference evidence="3 4" key="1">
    <citation type="journal article" date="2013" name="PLoS ONE">
        <title>The first genomic and proteomic characterization of a deep-sea sulfate reducer: insights into the piezophilic lifestyle of Desulfovibrio piezophilus.</title>
        <authorList>
            <person name="Pradel N."/>
            <person name="Ji B."/>
            <person name="Gimenez G."/>
            <person name="Talla E."/>
            <person name="Lenoble P."/>
            <person name="Garel M."/>
            <person name="Tamburini C."/>
            <person name="Fourquet P."/>
            <person name="Lebrun R."/>
            <person name="Bertin P."/>
            <person name="Denis Y."/>
            <person name="Pophillat M."/>
            <person name="Barbe V."/>
            <person name="Ollivier B."/>
            <person name="Dolla A."/>
        </authorList>
    </citation>
    <scope>NUCLEOTIDE SEQUENCE [LARGE SCALE GENOMIC DNA]</scope>
    <source>
        <strain evidence="4">DSM 10523 / SB164P1</strain>
    </source>
</reference>
<organism evidence="3 4">
    <name type="scientific">Pseudodesulfovibrio piezophilus (strain DSM 21447 / JCM 15486 / C1TLV30)</name>
    <name type="common">Desulfovibrio piezophilus</name>
    <dbReference type="NCBI Taxonomy" id="1322246"/>
    <lineage>
        <taxon>Bacteria</taxon>
        <taxon>Pseudomonadati</taxon>
        <taxon>Thermodesulfobacteriota</taxon>
        <taxon>Desulfovibrionia</taxon>
        <taxon>Desulfovibrionales</taxon>
        <taxon>Desulfovibrionaceae</taxon>
    </lineage>
</organism>
<accession>M1WRP1</accession>
<dbReference type="InterPro" id="IPR036249">
    <property type="entry name" value="Thioredoxin-like_sf"/>
</dbReference>
<name>M1WRP1_PSEP2</name>
<dbReference type="KEGG" id="dpi:BN4_11160"/>
<dbReference type="PANTHER" id="PTHR45663">
    <property type="entry name" value="GEO12009P1"/>
    <property type="match status" value="1"/>
</dbReference>
<evidence type="ECO:0000259" key="2">
    <source>
        <dbReference type="PROSITE" id="PS51352"/>
    </source>
</evidence>
<sequence length="139" mass="15428">MQKIISLTLSLMLLGVFLVACSQETPIPEKEVSSSDLISGKPQDLPVQGMVTMVDIGAHECIPCKMMTPIIEELSQQYEGKAVIAFIDVWEHRTEGSKYGISSIPTQIFYDAQGKERFRHVGFLDKDSIVKKLAELGVK</sequence>
<dbReference type="eggNOG" id="COG0526">
    <property type="taxonomic scope" value="Bacteria"/>
</dbReference>
<dbReference type="PATRIC" id="fig|879567.3.peg.1193"/>
<keyword evidence="1" id="KW-0732">Signal</keyword>
<protein>
    <submittedName>
        <fullName evidence="3">Thioredoxin domain protein</fullName>
    </submittedName>
</protein>
<feature type="chain" id="PRO_5004019704" evidence="1">
    <location>
        <begin position="23"/>
        <end position="139"/>
    </location>
</feature>
<keyword evidence="4" id="KW-1185">Reference proteome</keyword>
<proteinExistence type="predicted"/>